<evidence type="ECO:0000256" key="1">
    <source>
        <dbReference type="ARBA" id="ARBA00004155"/>
    </source>
</evidence>
<evidence type="ECO:0000313" key="11">
    <source>
        <dbReference type="EMBL" id="KAJ8036741.1"/>
    </source>
</evidence>
<dbReference type="PANTHER" id="PTHR31525:SF1">
    <property type="entry name" value="HEME TRANSPORTER HRG1"/>
    <property type="match status" value="1"/>
</dbReference>
<dbReference type="PANTHER" id="PTHR31525">
    <property type="entry name" value="HEME TRANSPORTER HRG1"/>
    <property type="match status" value="1"/>
</dbReference>
<keyword evidence="7 10" id="KW-1133">Transmembrane helix</keyword>
<sequence>MEPEEPSKMMMRCRFAYACVGVLLGIAVFICFLAVPDFYNLHIALWGFASAFFAFLALIVHIQHAIGDRDIWVYRLKIFILIGFFTQLACIIAFIVYIVLAATNNQTLVPVNGKNKGFYLASIWVFMTWKWSFMLFLFSRSYRRNYTTRYVAIP</sequence>
<evidence type="ECO:0000256" key="5">
    <source>
        <dbReference type="ARBA" id="ARBA00022692"/>
    </source>
</evidence>
<feature type="transmembrane region" description="Helical" evidence="10">
    <location>
        <begin position="118"/>
        <end position="139"/>
    </location>
</feature>
<reference evidence="11" key="1">
    <citation type="submission" date="2021-10" db="EMBL/GenBank/DDBJ databases">
        <title>Tropical sea cucumber genome reveals ecological adaptation and Cuvierian tubules defense mechanism.</title>
        <authorList>
            <person name="Chen T."/>
        </authorList>
    </citation>
    <scope>NUCLEOTIDE SEQUENCE</scope>
    <source>
        <strain evidence="11">Nanhai2018</strain>
        <tissue evidence="11">Muscle</tissue>
    </source>
</reference>
<dbReference type="PRINTS" id="PR02095">
    <property type="entry name" value="TRNSPORTRHRG"/>
</dbReference>
<feature type="transmembrane region" description="Helical" evidence="10">
    <location>
        <begin position="78"/>
        <end position="98"/>
    </location>
</feature>
<evidence type="ECO:0000256" key="3">
    <source>
        <dbReference type="ARBA" id="ARBA00006203"/>
    </source>
</evidence>
<keyword evidence="6" id="KW-0967">Endosome</keyword>
<evidence type="ECO:0000256" key="10">
    <source>
        <dbReference type="SAM" id="Phobius"/>
    </source>
</evidence>
<dbReference type="OrthoDB" id="5954402at2759"/>
<dbReference type="Pfam" id="PF16954">
    <property type="entry name" value="HRG"/>
    <property type="match status" value="1"/>
</dbReference>
<dbReference type="GO" id="GO:0020037">
    <property type="term" value="F:heme binding"/>
    <property type="evidence" value="ECO:0007669"/>
    <property type="project" value="TreeGrafter"/>
</dbReference>
<keyword evidence="9" id="KW-0458">Lysosome</keyword>
<dbReference type="InterPro" id="IPR026218">
    <property type="entry name" value="HRG"/>
</dbReference>
<gene>
    <name evidence="11" type="ORF">HOLleu_20803</name>
</gene>
<dbReference type="Proteomes" id="UP001152320">
    <property type="component" value="Chromosome 9"/>
</dbReference>
<comment type="similarity">
    <text evidence="3">Belongs to the HRG family.</text>
</comment>
<dbReference type="GO" id="GO:0010008">
    <property type="term" value="C:endosome membrane"/>
    <property type="evidence" value="ECO:0007669"/>
    <property type="project" value="UniProtKB-SubCell"/>
</dbReference>
<evidence type="ECO:0000256" key="2">
    <source>
        <dbReference type="ARBA" id="ARBA00004337"/>
    </source>
</evidence>
<keyword evidence="12" id="KW-1185">Reference proteome</keyword>
<evidence type="ECO:0000256" key="4">
    <source>
        <dbReference type="ARBA" id="ARBA00022448"/>
    </source>
</evidence>
<comment type="caution">
    <text evidence="11">The sequence shown here is derived from an EMBL/GenBank/DDBJ whole genome shotgun (WGS) entry which is preliminary data.</text>
</comment>
<feature type="transmembrane region" description="Helical" evidence="10">
    <location>
        <begin position="41"/>
        <end position="66"/>
    </location>
</feature>
<protein>
    <submittedName>
        <fullName evidence="11">Heme transporter hrg1-A</fullName>
    </submittedName>
</protein>
<evidence type="ECO:0000256" key="6">
    <source>
        <dbReference type="ARBA" id="ARBA00022753"/>
    </source>
</evidence>
<keyword evidence="5 10" id="KW-0812">Transmembrane</keyword>
<accession>A0A9Q1C2D3</accession>
<evidence type="ECO:0000256" key="7">
    <source>
        <dbReference type="ARBA" id="ARBA00022989"/>
    </source>
</evidence>
<evidence type="ECO:0000313" key="12">
    <source>
        <dbReference type="Proteomes" id="UP001152320"/>
    </source>
</evidence>
<evidence type="ECO:0000256" key="8">
    <source>
        <dbReference type="ARBA" id="ARBA00023136"/>
    </source>
</evidence>
<organism evidence="11 12">
    <name type="scientific">Holothuria leucospilota</name>
    <name type="common">Black long sea cucumber</name>
    <name type="synonym">Mertensiothuria leucospilota</name>
    <dbReference type="NCBI Taxonomy" id="206669"/>
    <lineage>
        <taxon>Eukaryota</taxon>
        <taxon>Metazoa</taxon>
        <taxon>Echinodermata</taxon>
        <taxon>Eleutherozoa</taxon>
        <taxon>Echinozoa</taxon>
        <taxon>Holothuroidea</taxon>
        <taxon>Aspidochirotacea</taxon>
        <taxon>Aspidochirotida</taxon>
        <taxon>Holothuriidae</taxon>
        <taxon>Holothuria</taxon>
    </lineage>
</organism>
<keyword evidence="8 10" id="KW-0472">Membrane</keyword>
<feature type="transmembrane region" description="Helical" evidence="10">
    <location>
        <begin position="15"/>
        <end position="35"/>
    </location>
</feature>
<proteinExistence type="inferred from homology"/>
<comment type="subcellular location">
    <subcellularLocation>
        <location evidence="2">Endosome membrane</location>
        <topology evidence="2">Multi-pass membrane protein</topology>
    </subcellularLocation>
    <subcellularLocation>
        <location evidence="1">Lysosome membrane</location>
        <topology evidence="1">Multi-pass membrane protein</topology>
    </subcellularLocation>
</comment>
<name>A0A9Q1C2D3_HOLLE</name>
<dbReference type="GO" id="GO:0005765">
    <property type="term" value="C:lysosomal membrane"/>
    <property type="evidence" value="ECO:0007669"/>
    <property type="project" value="UniProtKB-SubCell"/>
</dbReference>
<dbReference type="GO" id="GO:0005886">
    <property type="term" value="C:plasma membrane"/>
    <property type="evidence" value="ECO:0007669"/>
    <property type="project" value="TreeGrafter"/>
</dbReference>
<dbReference type="AlphaFoldDB" id="A0A9Q1C2D3"/>
<dbReference type="GO" id="GO:0015232">
    <property type="term" value="F:heme transmembrane transporter activity"/>
    <property type="evidence" value="ECO:0007669"/>
    <property type="project" value="InterPro"/>
</dbReference>
<keyword evidence="4" id="KW-0813">Transport</keyword>
<dbReference type="EMBL" id="JAIZAY010000009">
    <property type="protein sequence ID" value="KAJ8036741.1"/>
    <property type="molecule type" value="Genomic_DNA"/>
</dbReference>
<evidence type="ECO:0000256" key="9">
    <source>
        <dbReference type="ARBA" id="ARBA00023228"/>
    </source>
</evidence>